<evidence type="ECO:0000256" key="1">
    <source>
        <dbReference type="SAM" id="Phobius"/>
    </source>
</evidence>
<evidence type="ECO:0000259" key="2">
    <source>
        <dbReference type="Pfam" id="PF09835"/>
    </source>
</evidence>
<dbReference type="EMBL" id="JAPNKA010000001">
    <property type="protein sequence ID" value="MCY1073488.1"/>
    <property type="molecule type" value="Genomic_DNA"/>
</dbReference>
<comment type="caution">
    <text evidence="3">The sequence shown here is derived from an EMBL/GenBank/DDBJ whole genome shotgun (WGS) entry which is preliminary data.</text>
</comment>
<dbReference type="Proteomes" id="UP001207654">
    <property type="component" value="Unassembled WGS sequence"/>
</dbReference>
<protein>
    <submittedName>
        <fullName evidence="3">DUF2062 domain-containing protein</fullName>
    </submittedName>
</protein>
<gene>
    <name evidence="3" type="ORF">OV287_03240</name>
</gene>
<name>A0ABT3ZVP7_9BACT</name>
<dbReference type="PANTHER" id="PTHR40547">
    <property type="entry name" value="SLL0298 PROTEIN"/>
    <property type="match status" value="1"/>
</dbReference>
<dbReference type="Pfam" id="PF09835">
    <property type="entry name" value="DUF2062"/>
    <property type="match status" value="1"/>
</dbReference>
<organism evidence="3 4">
    <name type="scientific">Archangium lansingense</name>
    <dbReference type="NCBI Taxonomy" id="2995310"/>
    <lineage>
        <taxon>Bacteria</taxon>
        <taxon>Pseudomonadati</taxon>
        <taxon>Myxococcota</taxon>
        <taxon>Myxococcia</taxon>
        <taxon>Myxococcales</taxon>
        <taxon>Cystobacterineae</taxon>
        <taxon>Archangiaceae</taxon>
        <taxon>Archangium</taxon>
    </lineage>
</organism>
<sequence>MLSWWMVAKRKFRRARVRLLRGTGAPAEIAGGMALGLFVALLPILGLQLPLALAVAELVRRLTRFQLSRVAAAAGVWINNPVTAAPVYGLCYLIGRPIAHRLLPTPPGQQVATEAGALDLSALSLSGPDALEAGLGLVIGGVLLGAPTAWLGYRITYGMVSRHQAHRQERRARRARGLKLAPEA</sequence>
<dbReference type="RefSeq" id="WP_267532493.1">
    <property type="nucleotide sequence ID" value="NZ_JAPNKA010000001.1"/>
</dbReference>
<proteinExistence type="predicted"/>
<dbReference type="PANTHER" id="PTHR40547:SF1">
    <property type="entry name" value="SLL0298 PROTEIN"/>
    <property type="match status" value="1"/>
</dbReference>
<dbReference type="InterPro" id="IPR018639">
    <property type="entry name" value="DUF2062"/>
</dbReference>
<evidence type="ECO:0000313" key="3">
    <source>
        <dbReference type="EMBL" id="MCY1073488.1"/>
    </source>
</evidence>
<keyword evidence="1" id="KW-0812">Transmembrane</keyword>
<reference evidence="3 4" key="1">
    <citation type="submission" date="2022-11" db="EMBL/GenBank/DDBJ databases">
        <title>Minimal conservation of predation-associated metabolite biosynthetic gene clusters underscores biosynthetic potential of Myxococcota including descriptions for ten novel species: Archangium lansinium sp. nov., Myxococcus landrumus sp. nov., Nannocystis bai.</title>
        <authorList>
            <person name="Ahearne A."/>
            <person name="Stevens C."/>
            <person name="Phillips K."/>
        </authorList>
    </citation>
    <scope>NUCLEOTIDE SEQUENCE [LARGE SCALE GENOMIC DNA]</scope>
    <source>
        <strain evidence="3 4">MIWBW</strain>
    </source>
</reference>
<keyword evidence="1" id="KW-0472">Membrane</keyword>
<feature type="domain" description="DUF2062" evidence="2">
    <location>
        <begin position="10"/>
        <end position="168"/>
    </location>
</feature>
<keyword evidence="4" id="KW-1185">Reference proteome</keyword>
<accession>A0ABT3ZVP7</accession>
<evidence type="ECO:0000313" key="4">
    <source>
        <dbReference type="Proteomes" id="UP001207654"/>
    </source>
</evidence>
<feature type="transmembrane region" description="Helical" evidence="1">
    <location>
        <begin position="133"/>
        <end position="153"/>
    </location>
</feature>
<keyword evidence="1" id="KW-1133">Transmembrane helix</keyword>